<dbReference type="EMBL" id="AJWZ01011596">
    <property type="protein sequence ID" value="EKC44651.1"/>
    <property type="molecule type" value="Genomic_DNA"/>
</dbReference>
<name>K1SB66_9ZZZZ</name>
<accession>K1SB66</accession>
<comment type="caution">
    <text evidence="1">The sequence shown here is derived from an EMBL/GenBank/DDBJ whole genome shotgun (WGS) entry which is preliminary data.</text>
</comment>
<evidence type="ECO:0000313" key="1">
    <source>
        <dbReference type="EMBL" id="EKC44651.1"/>
    </source>
</evidence>
<feature type="non-terminal residue" evidence="1">
    <location>
        <position position="183"/>
    </location>
</feature>
<dbReference type="AlphaFoldDB" id="K1SB66"/>
<organism evidence="1">
    <name type="scientific">human gut metagenome</name>
    <dbReference type="NCBI Taxonomy" id="408170"/>
    <lineage>
        <taxon>unclassified sequences</taxon>
        <taxon>metagenomes</taxon>
        <taxon>organismal metagenomes</taxon>
    </lineage>
</organism>
<feature type="non-terminal residue" evidence="1">
    <location>
        <position position="1"/>
    </location>
</feature>
<sequence length="183" mass="20670">RQFLRARFYRSTKIRFRSFCPCGNLVGECLPQTLLMRLAPLKNPSKYFFGFFKNSSASHPVFLLLVRGHHAQPKGGFYHAKTIQHAAPQPGSQDTHDRGRIRRVCGKAFCLQHEPSRVYPASHNRGSHTPHHNRFSVNDELLAAVGKLTAEYGRIGGNLNQIARTLNEWHSPYPQLAGEVRAA</sequence>
<reference evidence="1" key="1">
    <citation type="journal article" date="2013" name="Environ. Microbiol.">
        <title>Microbiota from the distal guts of lean and obese adolescents exhibit partial functional redundancy besides clear differences in community structure.</title>
        <authorList>
            <person name="Ferrer M."/>
            <person name="Ruiz A."/>
            <person name="Lanza F."/>
            <person name="Haange S.B."/>
            <person name="Oberbach A."/>
            <person name="Till H."/>
            <person name="Bargiela R."/>
            <person name="Campoy C."/>
            <person name="Segura M.T."/>
            <person name="Richter M."/>
            <person name="von Bergen M."/>
            <person name="Seifert J."/>
            <person name="Suarez A."/>
        </authorList>
    </citation>
    <scope>NUCLEOTIDE SEQUENCE</scope>
</reference>
<protein>
    <submittedName>
        <fullName evidence="1">Bacterial mobilization protein (MobC)</fullName>
    </submittedName>
</protein>
<proteinExistence type="predicted"/>
<gene>
    <name evidence="1" type="ORF">OBE_17363</name>
</gene>